<dbReference type="STRING" id="106582.ENSMZEP00005025248"/>
<keyword evidence="1" id="KW-0175">Coiled coil</keyword>
<dbReference type="GeneTree" id="ENSGT00530000063974"/>
<keyword evidence="5" id="KW-1185">Reference proteome</keyword>
<feature type="region of interest" description="Disordered" evidence="2">
    <location>
        <begin position="15"/>
        <end position="64"/>
    </location>
</feature>
<organism evidence="4 5">
    <name type="scientific">Maylandia zebra</name>
    <name type="common">zebra mbuna</name>
    <dbReference type="NCBI Taxonomy" id="106582"/>
    <lineage>
        <taxon>Eukaryota</taxon>
        <taxon>Metazoa</taxon>
        <taxon>Chordata</taxon>
        <taxon>Craniata</taxon>
        <taxon>Vertebrata</taxon>
        <taxon>Euteleostomi</taxon>
        <taxon>Actinopterygii</taxon>
        <taxon>Neopterygii</taxon>
        <taxon>Teleostei</taxon>
        <taxon>Neoteleostei</taxon>
        <taxon>Acanthomorphata</taxon>
        <taxon>Ovalentaria</taxon>
        <taxon>Cichlomorphae</taxon>
        <taxon>Cichliformes</taxon>
        <taxon>Cichlidae</taxon>
        <taxon>African cichlids</taxon>
        <taxon>Pseudocrenilabrinae</taxon>
        <taxon>Haplochromini</taxon>
        <taxon>Maylandia</taxon>
        <taxon>Maylandia zebra complex</taxon>
    </lineage>
</organism>
<dbReference type="Proteomes" id="UP000265160">
    <property type="component" value="LG17"/>
</dbReference>
<feature type="region of interest" description="Disordered" evidence="2">
    <location>
        <begin position="130"/>
        <end position="179"/>
    </location>
</feature>
<reference evidence="4 5" key="1">
    <citation type="journal article" date="2014" name="Nature">
        <title>The genomic substrate for adaptive radiation in African cichlid fish.</title>
        <authorList>
            <person name="Brawand D."/>
            <person name="Wagner C.E."/>
            <person name="Li Y.I."/>
            <person name="Malinsky M."/>
            <person name="Keller I."/>
            <person name="Fan S."/>
            <person name="Simakov O."/>
            <person name="Ng A.Y."/>
            <person name="Lim Z.W."/>
            <person name="Bezault E."/>
            <person name="Turner-Maier J."/>
            <person name="Johnson J."/>
            <person name="Alcazar R."/>
            <person name="Noh H.J."/>
            <person name="Russell P."/>
            <person name="Aken B."/>
            <person name="Alfoldi J."/>
            <person name="Amemiya C."/>
            <person name="Azzouzi N."/>
            <person name="Baroiller J.F."/>
            <person name="Barloy-Hubler F."/>
            <person name="Berlin A."/>
            <person name="Bloomquist R."/>
            <person name="Carleton K.L."/>
            <person name="Conte M.A."/>
            <person name="D'Cotta H."/>
            <person name="Eshel O."/>
            <person name="Gaffney L."/>
            <person name="Galibert F."/>
            <person name="Gante H.F."/>
            <person name="Gnerre S."/>
            <person name="Greuter L."/>
            <person name="Guyon R."/>
            <person name="Haddad N.S."/>
            <person name="Haerty W."/>
            <person name="Harris R.M."/>
            <person name="Hofmann H.A."/>
            <person name="Hourlier T."/>
            <person name="Hulata G."/>
            <person name="Jaffe D.B."/>
            <person name="Lara M."/>
            <person name="Lee A.P."/>
            <person name="MacCallum I."/>
            <person name="Mwaiko S."/>
            <person name="Nikaido M."/>
            <person name="Nishihara H."/>
            <person name="Ozouf-Costaz C."/>
            <person name="Penman D.J."/>
            <person name="Przybylski D."/>
            <person name="Rakotomanga M."/>
            <person name="Renn S.C.P."/>
            <person name="Ribeiro F.J."/>
            <person name="Ron M."/>
            <person name="Salzburger W."/>
            <person name="Sanchez-Pulido L."/>
            <person name="Santos M.E."/>
            <person name="Searle S."/>
            <person name="Sharpe T."/>
            <person name="Swofford R."/>
            <person name="Tan F.J."/>
            <person name="Williams L."/>
            <person name="Young S."/>
            <person name="Yin S."/>
            <person name="Okada N."/>
            <person name="Kocher T.D."/>
            <person name="Miska E.A."/>
            <person name="Lander E.S."/>
            <person name="Venkatesh B."/>
            <person name="Fernald R.D."/>
            <person name="Meyer A."/>
            <person name="Ponting C.P."/>
            <person name="Streelman J.T."/>
            <person name="Lindblad-Toh K."/>
            <person name="Seehausen O."/>
            <person name="Di Palma F."/>
        </authorList>
    </citation>
    <scope>NUCLEOTIDE SEQUENCE</scope>
</reference>
<reference evidence="4" key="3">
    <citation type="submission" date="2025-09" db="UniProtKB">
        <authorList>
            <consortium name="Ensembl"/>
        </authorList>
    </citation>
    <scope>IDENTIFICATION</scope>
</reference>
<accession>A0A3P9CSD4</accession>
<protein>
    <submittedName>
        <fullName evidence="4">Usher syndrome 1C binding protein 1</fullName>
    </submittedName>
</protein>
<evidence type="ECO:0000259" key="3">
    <source>
        <dbReference type="Pfam" id="PF10506"/>
    </source>
</evidence>
<feature type="region of interest" description="Disordered" evidence="2">
    <location>
        <begin position="714"/>
        <end position="740"/>
    </location>
</feature>
<feature type="compositionally biased region" description="Basic and acidic residues" evidence="2">
    <location>
        <begin position="726"/>
        <end position="740"/>
    </location>
</feature>
<dbReference type="PANTHER" id="PTHR23347">
    <property type="entry name" value="COLORECTAL MUTANT CANCER PROTEIN MCC PROTEIN -RELATED"/>
    <property type="match status" value="1"/>
</dbReference>
<dbReference type="InterPro" id="IPR019536">
    <property type="entry name" value="USHBP1_PDZ-bd"/>
</dbReference>
<sequence>MLGFPLPPRLPVLLRRSSAPSGLERVRGRSSTRRSSPSAWPGSGVSIDKGGSYRSGGGEDFRRGRCDSLDAGSRCDKEAMSPSDYISLYHEGCDPAVILEPTPAELAQCEAEVGTLLNIIAELNKKMGSLKAPSEPDDTRPPAPSRPLVPDLLSHRLVRSSPERNSPTAKPPLNEQGGSGVVWSKLQEVLSSVEDSISFRRTWAAPITASDQEKHREHLRAAQENWVKASQILEEMEREFGISCRSSFPRDQYQEDMLDGDKQESALRSPPQSSISQVEEEKNKLVGLHKAWRSGGHIPSYRPTAGALSPDWASPPYPGSPLLHRRANRAVTPLTVGGDGSPLGSVNSGSLCPSPLSLESETERLNRCIERLKARNERLTAALERRKGESEQINLTLNRLESDCSALQMALRYCEECEEAYGELLSLYDARKQQSSPQQSVSAEPVGDIRDPDSPLAQLRKMGTEELSTSFSTAGVTEETETASHTGHRTPEPEDREAALRQQIVRLKRDRAAICLPKPGPGAEAKLSPPGQRGGHMTKDKPDNKKEKASLFYELISVREEMSDLRALIRLKEKELRCLEWSLMDQKAQGAAGVFIPESLQEEVEDRRTEQQRLCENAAKLGCEGDIAGYRTRPILKELQAVLQREQALKKRLALVHESLNAAVSDSSSHRRDNAEQIARLTQAHSKALSSYRQIRRKYREQVWRLEQKLAASMESRHGQGGAAKAAEEALEWRREETVL</sequence>
<dbReference type="Pfam" id="PF10506">
    <property type="entry name" value="USHBP1_PDZ-bd"/>
    <property type="match status" value="1"/>
</dbReference>
<evidence type="ECO:0000313" key="5">
    <source>
        <dbReference type="Proteomes" id="UP000265160"/>
    </source>
</evidence>
<feature type="compositionally biased region" description="Polar residues" evidence="2">
    <location>
        <begin position="466"/>
        <end position="475"/>
    </location>
</feature>
<feature type="region of interest" description="Disordered" evidence="2">
    <location>
        <begin position="435"/>
        <end position="497"/>
    </location>
</feature>
<dbReference type="Ensembl" id="ENSMZET00005026070.1">
    <property type="protein sequence ID" value="ENSMZEP00005025248.1"/>
    <property type="gene ID" value="ENSMZEG00005018847.1"/>
</dbReference>
<evidence type="ECO:0000313" key="4">
    <source>
        <dbReference type="Ensembl" id="ENSMZEP00005025248.1"/>
    </source>
</evidence>
<feature type="region of interest" description="Disordered" evidence="2">
    <location>
        <begin position="515"/>
        <end position="545"/>
    </location>
</feature>
<reference evidence="4" key="2">
    <citation type="submission" date="2025-08" db="UniProtKB">
        <authorList>
            <consortium name="Ensembl"/>
        </authorList>
    </citation>
    <scope>IDENTIFICATION</scope>
</reference>
<dbReference type="AlphaFoldDB" id="A0A3P9CSD4"/>
<dbReference type="PANTHER" id="PTHR23347:SF5">
    <property type="entry name" value="HARMONIN-BINDING PROTEIN USHBP1"/>
    <property type="match status" value="1"/>
</dbReference>
<name>A0A3P9CSD4_9CICH</name>
<proteinExistence type="predicted"/>
<evidence type="ECO:0000256" key="1">
    <source>
        <dbReference type="SAM" id="Coils"/>
    </source>
</evidence>
<feature type="domain" description="Harmonin-binding protein USHBP1 PDZ-binding" evidence="3">
    <location>
        <begin position="364"/>
        <end position="428"/>
    </location>
</feature>
<dbReference type="InterPro" id="IPR040171">
    <property type="entry name" value="USBP1-like"/>
</dbReference>
<evidence type="ECO:0000256" key="2">
    <source>
        <dbReference type="SAM" id="MobiDB-lite"/>
    </source>
</evidence>
<feature type="coiled-coil region" evidence="1">
    <location>
        <begin position="362"/>
        <end position="389"/>
    </location>
</feature>